<reference evidence="1" key="2">
    <citation type="journal article" date="2014" name="ISME J.">
        <title>Microbial stratification in low pH oxic and suboxic macroscopic growths along an acid mine drainage.</title>
        <authorList>
            <person name="Mendez-Garcia C."/>
            <person name="Mesa V."/>
            <person name="Sprenger R.R."/>
            <person name="Richter M."/>
            <person name="Diez M.S."/>
            <person name="Solano J."/>
            <person name="Bargiela R."/>
            <person name="Golyshina O.V."/>
            <person name="Manteca A."/>
            <person name="Ramos J.L."/>
            <person name="Gallego J.R."/>
            <person name="Llorente I."/>
            <person name="Martins Dos Santos V.A."/>
            <person name="Jensen O.N."/>
            <person name="Pelaez A.I."/>
            <person name="Sanchez J."/>
            <person name="Ferrer M."/>
        </authorList>
    </citation>
    <scope>NUCLEOTIDE SEQUENCE</scope>
</reference>
<proteinExistence type="predicted"/>
<reference evidence="1" key="1">
    <citation type="submission" date="2013-08" db="EMBL/GenBank/DDBJ databases">
        <authorList>
            <person name="Mendez C."/>
            <person name="Richter M."/>
            <person name="Ferrer M."/>
            <person name="Sanchez J."/>
        </authorList>
    </citation>
    <scope>NUCLEOTIDE SEQUENCE</scope>
</reference>
<gene>
    <name evidence="1" type="ORF">B1B_09569</name>
</gene>
<organism evidence="1">
    <name type="scientific">mine drainage metagenome</name>
    <dbReference type="NCBI Taxonomy" id="410659"/>
    <lineage>
        <taxon>unclassified sequences</taxon>
        <taxon>metagenomes</taxon>
        <taxon>ecological metagenomes</taxon>
    </lineage>
</organism>
<dbReference type="EMBL" id="AUZY01006348">
    <property type="protein sequence ID" value="EQD54674.1"/>
    <property type="molecule type" value="Genomic_DNA"/>
</dbReference>
<comment type="caution">
    <text evidence="1">The sequence shown here is derived from an EMBL/GenBank/DDBJ whole genome shotgun (WGS) entry which is preliminary data.</text>
</comment>
<evidence type="ECO:0008006" key="2">
    <source>
        <dbReference type="Google" id="ProtNLM"/>
    </source>
</evidence>
<dbReference type="AlphaFoldDB" id="T1BMZ6"/>
<name>T1BMZ6_9ZZZZ</name>
<evidence type="ECO:0000313" key="1">
    <source>
        <dbReference type="EMBL" id="EQD54674.1"/>
    </source>
</evidence>
<feature type="non-terminal residue" evidence="1">
    <location>
        <position position="1"/>
    </location>
</feature>
<protein>
    <recommendedName>
        <fullName evidence="2">Universal stress protein</fullName>
    </recommendedName>
</protein>
<accession>T1BMZ6</accession>
<sequence>YAVSQDVAYTILDFAATYGVEAVLMGVSKRGLLARSLQGDILTAVADQLPQDITLLVHA</sequence>
<dbReference type="SUPFAM" id="SSF52402">
    <property type="entry name" value="Adenine nucleotide alpha hydrolases-like"/>
    <property type="match status" value="1"/>
</dbReference>